<dbReference type="Pfam" id="PF01850">
    <property type="entry name" value="PIN"/>
    <property type="match status" value="1"/>
</dbReference>
<comment type="caution">
    <text evidence="3">The sequence shown here is derived from an EMBL/GenBank/DDBJ whole genome shotgun (WGS) entry which is preliminary data.</text>
</comment>
<dbReference type="EMBL" id="DTKL01000076">
    <property type="protein sequence ID" value="HGY95443.1"/>
    <property type="molecule type" value="Genomic_DNA"/>
</dbReference>
<name>A0A7V5CTZ9_9BACT</name>
<dbReference type="Gene3D" id="3.40.50.1010">
    <property type="entry name" value="5'-nuclease"/>
    <property type="match status" value="1"/>
</dbReference>
<evidence type="ECO:0000259" key="2">
    <source>
        <dbReference type="Pfam" id="PF01850"/>
    </source>
</evidence>
<feature type="compositionally biased region" description="Pro residues" evidence="1">
    <location>
        <begin position="1"/>
        <end position="10"/>
    </location>
</feature>
<gene>
    <name evidence="3" type="ORF">ENW50_12280</name>
</gene>
<protein>
    <submittedName>
        <fullName evidence="3">Type II toxin-antitoxin system VapC family toxin</fullName>
    </submittedName>
</protein>
<dbReference type="AlphaFoldDB" id="A0A7V5CTZ9"/>
<feature type="domain" description="PIN" evidence="2">
    <location>
        <begin position="60"/>
        <end position="175"/>
    </location>
</feature>
<evidence type="ECO:0000256" key="1">
    <source>
        <dbReference type="SAM" id="MobiDB-lite"/>
    </source>
</evidence>
<dbReference type="InterPro" id="IPR002716">
    <property type="entry name" value="PIN_dom"/>
</dbReference>
<proteinExistence type="predicted"/>
<dbReference type="InterPro" id="IPR029060">
    <property type="entry name" value="PIN-like_dom_sf"/>
</dbReference>
<evidence type="ECO:0000313" key="3">
    <source>
        <dbReference type="EMBL" id="HGY95443.1"/>
    </source>
</evidence>
<reference evidence="3" key="1">
    <citation type="journal article" date="2020" name="mSystems">
        <title>Genome- and Community-Level Interaction Insights into Carbon Utilization and Element Cycling Functions of Hydrothermarchaeota in Hydrothermal Sediment.</title>
        <authorList>
            <person name="Zhou Z."/>
            <person name="Liu Y."/>
            <person name="Xu W."/>
            <person name="Pan J."/>
            <person name="Luo Z.H."/>
            <person name="Li M."/>
        </authorList>
    </citation>
    <scope>NUCLEOTIDE SEQUENCE [LARGE SCALE GENOMIC DNA]</scope>
    <source>
        <strain evidence="3">SpSt-855</strain>
    </source>
</reference>
<sequence>MGPLQGPPLPHRPRGQLRQPHLARHSSAGDQSRGLARGAGPARRDDPRLGEGLVRSVIAYLDTNVVVWLAQGDLSRISAPALAVLEEADLRISPMVLIELEYLHEVRRILLSSREILLKIEHELGVEVCNLSFPRVAQVVLDEKWTRAPFDRTIVAHAKANGLASLVTAEEEIRKHYPKAVW</sequence>
<organism evidence="3">
    <name type="scientific">Acidobacterium capsulatum</name>
    <dbReference type="NCBI Taxonomy" id="33075"/>
    <lineage>
        <taxon>Bacteria</taxon>
        <taxon>Pseudomonadati</taxon>
        <taxon>Acidobacteriota</taxon>
        <taxon>Terriglobia</taxon>
        <taxon>Terriglobales</taxon>
        <taxon>Acidobacteriaceae</taxon>
        <taxon>Acidobacterium</taxon>
    </lineage>
</organism>
<dbReference type="SUPFAM" id="SSF88723">
    <property type="entry name" value="PIN domain-like"/>
    <property type="match status" value="1"/>
</dbReference>
<feature type="region of interest" description="Disordered" evidence="1">
    <location>
        <begin position="1"/>
        <end position="47"/>
    </location>
</feature>
<accession>A0A7V5CTZ9</accession>